<dbReference type="AlphaFoldDB" id="A0A1I4INS7"/>
<dbReference type="PROSITE" id="PS00059">
    <property type="entry name" value="ADH_ZINC"/>
    <property type="match status" value="1"/>
</dbReference>
<keyword evidence="7" id="KW-1185">Reference proteome</keyword>
<proteinExistence type="inferred from homology"/>
<evidence type="ECO:0000313" key="6">
    <source>
        <dbReference type="EMBL" id="SFL55935.1"/>
    </source>
</evidence>
<dbReference type="SMART" id="SM00829">
    <property type="entry name" value="PKS_ER"/>
    <property type="match status" value="1"/>
</dbReference>
<dbReference type="GO" id="GO:0008270">
    <property type="term" value="F:zinc ion binding"/>
    <property type="evidence" value="ECO:0007669"/>
    <property type="project" value="InterPro"/>
</dbReference>
<dbReference type="InterPro" id="IPR050129">
    <property type="entry name" value="Zn_alcohol_dh"/>
</dbReference>
<evidence type="ECO:0000259" key="5">
    <source>
        <dbReference type="SMART" id="SM00829"/>
    </source>
</evidence>
<dbReference type="STRING" id="266892.SAMN04488054_102146"/>
<evidence type="ECO:0000256" key="3">
    <source>
        <dbReference type="ARBA" id="ARBA00023002"/>
    </source>
</evidence>
<dbReference type="RefSeq" id="WP_090925415.1">
    <property type="nucleotide sequence ID" value="NZ_FOTY01000002.1"/>
</dbReference>
<gene>
    <name evidence="6" type="ORF">SAMN04488054_102146</name>
</gene>
<dbReference type="InterPro" id="IPR013149">
    <property type="entry name" value="ADH-like_C"/>
</dbReference>
<dbReference type="GO" id="GO:0016491">
    <property type="term" value="F:oxidoreductase activity"/>
    <property type="evidence" value="ECO:0007669"/>
    <property type="project" value="UniProtKB-KW"/>
</dbReference>
<name>A0A1I4INS7_9BACI</name>
<comment type="cofactor">
    <cofactor evidence="4">
        <name>Zn(2+)</name>
        <dbReference type="ChEBI" id="CHEBI:29105"/>
    </cofactor>
</comment>
<dbReference type="SUPFAM" id="SSF50129">
    <property type="entry name" value="GroES-like"/>
    <property type="match status" value="1"/>
</dbReference>
<dbReference type="InterPro" id="IPR011032">
    <property type="entry name" value="GroES-like_sf"/>
</dbReference>
<dbReference type="Gene3D" id="3.40.50.720">
    <property type="entry name" value="NAD(P)-binding Rossmann-like Domain"/>
    <property type="match status" value="1"/>
</dbReference>
<dbReference type="InterPro" id="IPR020843">
    <property type="entry name" value="ER"/>
</dbReference>
<feature type="domain" description="Enoyl reductase (ER)" evidence="5">
    <location>
        <begin position="8"/>
        <end position="342"/>
    </location>
</feature>
<evidence type="ECO:0000256" key="2">
    <source>
        <dbReference type="ARBA" id="ARBA00022833"/>
    </source>
</evidence>
<protein>
    <submittedName>
        <fullName evidence="6">L-iditol 2-dehydrogenase</fullName>
    </submittedName>
</protein>
<dbReference type="EMBL" id="FOTY01000002">
    <property type="protein sequence ID" value="SFL55935.1"/>
    <property type="molecule type" value="Genomic_DNA"/>
</dbReference>
<dbReference type="InterPro" id="IPR036291">
    <property type="entry name" value="NAD(P)-bd_dom_sf"/>
</dbReference>
<evidence type="ECO:0000313" key="7">
    <source>
        <dbReference type="Proteomes" id="UP000199668"/>
    </source>
</evidence>
<keyword evidence="1 4" id="KW-0479">Metal-binding</keyword>
<sequence>MHAVALTGKQQLEYREMIVPPCGAEEITIKVYAVGICGSDLRIFKQGDSRIDMPRVTGHEIAGEIVQTGSSVSGFQEGDRVTLGAHIPCGICHYCQINMGHQCVKKHSIGYQVDGGFAEYIVLPREFVRFGSIQKIAGTTSFEQACLSEPFSCVLSGLREVGARAGDTVVVYGAGAIGCMYIAALKRLGAARVIAVQRSAPRRQKAAEAGADIVVDPSSNNTSDIIAGETGGLGADCVIVTAPSSGLQNEALNVVKKTGSILLFAGIKSDEPPPFDTDKIIYKQLRVTGTHGAPRDLHMEAVKWIDEGLIDFDFFITHTFALYETDMAFHTADGKEGLKCVVQPQKP</sequence>
<reference evidence="6 7" key="1">
    <citation type="submission" date="2016-10" db="EMBL/GenBank/DDBJ databases">
        <authorList>
            <person name="de Groot N.N."/>
        </authorList>
    </citation>
    <scope>NUCLEOTIDE SEQUENCE [LARGE SCALE GENOMIC DNA]</scope>
    <source>
        <strain evidence="6 7">CGMCC 1.6134</strain>
    </source>
</reference>
<evidence type="ECO:0000256" key="1">
    <source>
        <dbReference type="ARBA" id="ARBA00022723"/>
    </source>
</evidence>
<dbReference type="InterPro" id="IPR002328">
    <property type="entry name" value="ADH_Zn_CS"/>
</dbReference>
<dbReference type="OrthoDB" id="9792162at2"/>
<dbReference type="PANTHER" id="PTHR43401">
    <property type="entry name" value="L-THREONINE 3-DEHYDROGENASE"/>
    <property type="match status" value="1"/>
</dbReference>
<keyword evidence="2 4" id="KW-0862">Zinc</keyword>
<dbReference type="Pfam" id="PF08240">
    <property type="entry name" value="ADH_N"/>
    <property type="match status" value="1"/>
</dbReference>
<accession>A0A1I4INS7</accession>
<comment type="similarity">
    <text evidence="4">Belongs to the zinc-containing alcohol dehydrogenase family.</text>
</comment>
<dbReference type="Proteomes" id="UP000199668">
    <property type="component" value="Unassembled WGS sequence"/>
</dbReference>
<organism evidence="6 7">
    <name type="scientific">Salibacterium qingdaonense</name>
    <dbReference type="NCBI Taxonomy" id="266892"/>
    <lineage>
        <taxon>Bacteria</taxon>
        <taxon>Bacillati</taxon>
        <taxon>Bacillota</taxon>
        <taxon>Bacilli</taxon>
        <taxon>Bacillales</taxon>
        <taxon>Bacillaceae</taxon>
    </lineage>
</organism>
<dbReference type="InterPro" id="IPR013154">
    <property type="entry name" value="ADH-like_N"/>
</dbReference>
<dbReference type="SUPFAM" id="SSF51735">
    <property type="entry name" value="NAD(P)-binding Rossmann-fold domains"/>
    <property type="match status" value="1"/>
</dbReference>
<evidence type="ECO:0000256" key="4">
    <source>
        <dbReference type="RuleBase" id="RU361277"/>
    </source>
</evidence>
<keyword evidence="3" id="KW-0560">Oxidoreductase</keyword>
<dbReference type="Pfam" id="PF00107">
    <property type="entry name" value="ADH_zinc_N"/>
    <property type="match status" value="1"/>
</dbReference>
<dbReference type="Gene3D" id="3.90.180.10">
    <property type="entry name" value="Medium-chain alcohol dehydrogenases, catalytic domain"/>
    <property type="match status" value="1"/>
</dbReference>
<dbReference type="PANTHER" id="PTHR43401:SF2">
    <property type="entry name" value="L-THREONINE 3-DEHYDROGENASE"/>
    <property type="match status" value="1"/>
</dbReference>